<keyword evidence="1" id="KW-1133">Transmembrane helix</keyword>
<keyword evidence="4" id="KW-1185">Reference proteome</keyword>
<evidence type="ECO:0000313" key="4">
    <source>
        <dbReference type="Proteomes" id="UP000092544"/>
    </source>
</evidence>
<evidence type="ECO:0000259" key="2">
    <source>
        <dbReference type="Pfam" id="PF07331"/>
    </source>
</evidence>
<dbReference type="RefSeq" id="WP_067019125.1">
    <property type="nucleotide sequence ID" value="NZ_FLOB01000012.1"/>
</dbReference>
<dbReference type="Pfam" id="PF07331">
    <property type="entry name" value="TctB"/>
    <property type="match status" value="1"/>
</dbReference>
<sequence>MSSPSLRKPGEVVFSLLLVVFSLFVFWQAYKIAGFSSMSSAGAFPMAASFAMLLSSCFIFVKTLRTPKAQGMRFFYHCLPPVVAFIMAIILIYAVLLNSVGFTLTSFAFLFICIQTLHRRSPFYTFALSLITLIVVYIVFRLIFQVVLPEGIVPEDRVIAVIKSLWS</sequence>
<feature type="transmembrane region" description="Helical" evidence="1">
    <location>
        <begin position="100"/>
        <end position="117"/>
    </location>
</feature>
<feature type="transmembrane region" description="Helical" evidence="1">
    <location>
        <begin position="74"/>
        <end position="94"/>
    </location>
</feature>
<dbReference type="STRING" id="1792290.MSP8886_03643"/>
<proteinExistence type="predicted"/>
<accession>A0A1A8TPV2</accession>
<keyword evidence="1" id="KW-0812">Transmembrane</keyword>
<evidence type="ECO:0000313" key="3">
    <source>
        <dbReference type="EMBL" id="SBS36293.1"/>
    </source>
</evidence>
<dbReference type="AlphaFoldDB" id="A0A1A8TPV2"/>
<gene>
    <name evidence="3" type="ORF">MSP8886_03643</name>
</gene>
<dbReference type="Proteomes" id="UP000092544">
    <property type="component" value="Unassembled WGS sequence"/>
</dbReference>
<feature type="transmembrane region" description="Helical" evidence="1">
    <location>
        <begin position="124"/>
        <end position="144"/>
    </location>
</feature>
<reference evidence="3 4" key="1">
    <citation type="submission" date="2016-06" db="EMBL/GenBank/DDBJ databases">
        <authorList>
            <person name="Kjaerup R.B."/>
            <person name="Dalgaard T.S."/>
            <person name="Juul-Madsen H.R."/>
        </authorList>
    </citation>
    <scope>NUCLEOTIDE SEQUENCE [LARGE SCALE GENOMIC DNA]</scope>
    <source>
        <strain evidence="3 4">CECT 8886</strain>
    </source>
</reference>
<evidence type="ECO:0000256" key="1">
    <source>
        <dbReference type="SAM" id="Phobius"/>
    </source>
</evidence>
<dbReference type="OrthoDB" id="8907787at2"/>
<feature type="transmembrane region" description="Helical" evidence="1">
    <location>
        <begin position="42"/>
        <end position="62"/>
    </location>
</feature>
<feature type="domain" description="DUF1468" evidence="2">
    <location>
        <begin position="13"/>
        <end position="149"/>
    </location>
</feature>
<protein>
    <submittedName>
        <fullName evidence="3">Tripartite tricarboxylate transporter TctB family protein</fullName>
    </submittedName>
</protein>
<dbReference type="EMBL" id="FLOB01000012">
    <property type="protein sequence ID" value="SBS36293.1"/>
    <property type="molecule type" value="Genomic_DNA"/>
</dbReference>
<dbReference type="InterPro" id="IPR009936">
    <property type="entry name" value="DUF1468"/>
</dbReference>
<keyword evidence="1" id="KW-0472">Membrane</keyword>
<feature type="transmembrane region" description="Helical" evidence="1">
    <location>
        <begin position="12"/>
        <end position="30"/>
    </location>
</feature>
<name>A0A1A8TPV2_9GAMM</name>
<organism evidence="3 4">
    <name type="scientific">Marinomonas spartinae</name>
    <dbReference type="NCBI Taxonomy" id="1792290"/>
    <lineage>
        <taxon>Bacteria</taxon>
        <taxon>Pseudomonadati</taxon>
        <taxon>Pseudomonadota</taxon>
        <taxon>Gammaproteobacteria</taxon>
        <taxon>Oceanospirillales</taxon>
        <taxon>Oceanospirillaceae</taxon>
        <taxon>Marinomonas</taxon>
    </lineage>
</organism>